<feature type="domain" description="CzcB-like barrel-sandwich hybrid" evidence="3">
    <location>
        <begin position="71"/>
        <end position="212"/>
    </location>
</feature>
<dbReference type="eggNOG" id="COG0845">
    <property type="taxonomic scope" value="Bacteria"/>
</dbReference>
<dbReference type="RefSeq" id="WP_026848732.1">
    <property type="nucleotide sequence ID" value="NZ_CP011454.1"/>
</dbReference>
<evidence type="ECO:0000313" key="4">
    <source>
        <dbReference type="EMBL" id="AMW05570.1"/>
    </source>
</evidence>
<dbReference type="STRING" id="1379270.GEMMAAP_13655"/>
<name>A0A143BM36_9BACT</name>
<dbReference type="PANTHER" id="PTHR30469:SF15">
    <property type="entry name" value="HLYD FAMILY OF SECRETION PROTEINS"/>
    <property type="match status" value="1"/>
</dbReference>
<dbReference type="SUPFAM" id="SSF111369">
    <property type="entry name" value="HlyD-like secretion proteins"/>
    <property type="match status" value="1"/>
</dbReference>
<dbReference type="KEGG" id="gph:GEMMAAP_13655"/>
<dbReference type="Pfam" id="PF25973">
    <property type="entry name" value="BSH_CzcB"/>
    <property type="match status" value="1"/>
</dbReference>
<organism evidence="4 5">
    <name type="scientific">Gemmatimonas phototrophica</name>
    <dbReference type="NCBI Taxonomy" id="1379270"/>
    <lineage>
        <taxon>Bacteria</taxon>
        <taxon>Pseudomonadati</taxon>
        <taxon>Gemmatimonadota</taxon>
        <taxon>Gemmatimonadia</taxon>
        <taxon>Gemmatimonadales</taxon>
        <taxon>Gemmatimonadaceae</taxon>
        <taxon>Gemmatimonas</taxon>
    </lineage>
</organism>
<proteinExistence type="inferred from homology"/>
<dbReference type="InterPro" id="IPR006143">
    <property type="entry name" value="RND_pump_MFP"/>
</dbReference>
<accession>A0A143BM36</accession>
<feature type="chain" id="PRO_5007506589" description="CzcB-like barrel-sandwich hybrid domain-containing protein" evidence="2">
    <location>
        <begin position="26"/>
        <end position="358"/>
    </location>
</feature>
<dbReference type="OrthoDB" id="9806939at2"/>
<dbReference type="Gene3D" id="2.40.50.100">
    <property type="match status" value="1"/>
</dbReference>
<dbReference type="EMBL" id="CP011454">
    <property type="protein sequence ID" value="AMW05570.1"/>
    <property type="molecule type" value="Genomic_DNA"/>
</dbReference>
<reference evidence="4 5" key="1">
    <citation type="journal article" date="2014" name="Proc. Natl. Acad. Sci. U.S.A.">
        <title>Functional type 2 photosynthetic reaction centers found in the rare bacterial phylum Gemmatimonadetes.</title>
        <authorList>
            <person name="Zeng Y."/>
            <person name="Feng F."/>
            <person name="Medova H."/>
            <person name="Dean J."/>
            <person name="Koblizek M."/>
        </authorList>
    </citation>
    <scope>NUCLEOTIDE SEQUENCE [LARGE SCALE GENOMIC DNA]</scope>
    <source>
        <strain evidence="4 5">AP64</strain>
    </source>
</reference>
<evidence type="ECO:0000256" key="2">
    <source>
        <dbReference type="SAM" id="SignalP"/>
    </source>
</evidence>
<dbReference type="Gene3D" id="2.40.30.170">
    <property type="match status" value="1"/>
</dbReference>
<feature type="signal peptide" evidence="2">
    <location>
        <begin position="1"/>
        <end position="25"/>
    </location>
</feature>
<dbReference type="NCBIfam" id="TIGR01730">
    <property type="entry name" value="RND_mfp"/>
    <property type="match status" value="1"/>
</dbReference>
<evidence type="ECO:0000256" key="1">
    <source>
        <dbReference type="ARBA" id="ARBA00009477"/>
    </source>
</evidence>
<gene>
    <name evidence="4" type="ORF">GEMMAAP_13655</name>
</gene>
<dbReference type="Gene3D" id="1.10.287.470">
    <property type="entry name" value="Helix hairpin bin"/>
    <property type="match status" value="1"/>
</dbReference>
<keyword evidence="5" id="KW-1185">Reference proteome</keyword>
<keyword evidence="2" id="KW-0732">Signal</keyword>
<dbReference type="InterPro" id="IPR058647">
    <property type="entry name" value="BSH_CzcB-like"/>
</dbReference>
<evidence type="ECO:0000259" key="3">
    <source>
        <dbReference type="Pfam" id="PF25973"/>
    </source>
</evidence>
<dbReference type="Proteomes" id="UP000076404">
    <property type="component" value="Chromosome"/>
</dbReference>
<dbReference type="PROSITE" id="PS51257">
    <property type="entry name" value="PROKAR_LIPOPROTEIN"/>
    <property type="match status" value="1"/>
</dbReference>
<dbReference type="PANTHER" id="PTHR30469">
    <property type="entry name" value="MULTIDRUG RESISTANCE PROTEIN MDTA"/>
    <property type="match status" value="1"/>
</dbReference>
<evidence type="ECO:0000313" key="5">
    <source>
        <dbReference type="Proteomes" id="UP000076404"/>
    </source>
</evidence>
<dbReference type="Gene3D" id="2.40.420.20">
    <property type="match status" value="1"/>
</dbReference>
<dbReference type="AlphaFoldDB" id="A0A143BM36"/>
<sequence>MTTISSRRASALLLAGLATSSLVLGACGSSTPDHEKTAAKPALVSGTTLTLADTTIATTYEASGVAEPLQQAMVSTKLMGTVTAVTVQEGDAVRTGQVLVQIDARDLTAKANQVAASIADAEAMQREATAHAARFAALYNDSAATKAQYDAAQTGLARANAGLQAARAGASELDAVRSYASVRAPFAGIVTMRHADPGTFAAPGAPLVTVQDVSSLRLTVTAPANVIRALTRGQQIAATVDGRSVQAKVEGIVPAGAGNLYTVNAIIANRDGAMRAGSAVTLSMPQGTTTGIVVPLAALVRDGDLVGVIVRANGADDRRWIRLGTMTATHAEVTAGLTTGEVIVIPDAATVPASKAGV</sequence>
<dbReference type="GO" id="GO:1990281">
    <property type="term" value="C:efflux pump complex"/>
    <property type="evidence" value="ECO:0007669"/>
    <property type="project" value="TreeGrafter"/>
</dbReference>
<comment type="similarity">
    <text evidence="1">Belongs to the membrane fusion protein (MFP) (TC 8.A.1) family.</text>
</comment>
<protein>
    <recommendedName>
        <fullName evidence="3">CzcB-like barrel-sandwich hybrid domain-containing protein</fullName>
    </recommendedName>
</protein>
<reference evidence="4 5" key="2">
    <citation type="journal article" date="2016" name="Environ. Microbiol. Rep.">
        <title>Metagenomic evidence for the presence of phototrophic Gemmatimonadetes bacteria in diverse environments.</title>
        <authorList>
            <person name="Zeng Y."/>
            <person name="Baumbach J."/>
            <person name="Barbosa E.G."/>
            <person name="Azevedo V."/>
            <person name="Zhang C."/>
            <person name="Koblizek M."/>
        </authorList>
    </citation>
    <scope>NUCLEOTIDE SEQUENCE [LARGE SCALE GENOMIC DNA]</scope>
    <source>
        <strain evidence="4 5">AP64</strain>
    </source>
</reference>
<dbReference type="GO" id="GO:0015562">
    <property type="term" value="F:efflux transmembrane transporter activity"/>
    <property type="evidence" value="ECO:0007669"/>
    <property type="project" value="TreeGrafter"/>
</dbReference>